<dbReference type="InterPro" id="IPR015720">
    <property type="entry name" value="Emp24-like"/>
</dbReference>
<dbReference type="KEGG" id="ngr:NAEGRDRAFT_65840"/>
<feature type="chain" id="PRO_5003038409" evidence="8">
    <location>
        <begin position="27"/>
        <end position="212"/>
    </location>
</feature>
<reference evidence="10 11" key="1">
    <citation type="journal article" date="2010" name="Cell">
        <title>The genome of Naegleria gruberi illuminates early eukaryotic versatility.</title>
        <authorList>
            <person name="Fritz-Laylin L.K."/>
            <person name="Prochnik S.E."/>
            <person name="Ginger M.L."/>
            <person name="Dacks J.B."/>
            <person name="Carpenter M.L."/>
            <person name="Field M.C."/>
            <person name="Kuo A."/>
            <person name="Paredez A."/>
            <person name="Chapman J."/>
            <person name="Pham J."/>
            <person name="Shu S."/>
            <person name="Neupane R."/>
            <person name="Cipriano M."/>
            <person name="Mancuso J."/>
            <person name="Tu H."/>
            <person name="Salamov A."/>
            <person name="Lindquist E."/>
            <person name="Shapiro H."/>
            <person name="Lucas S."/>
            <person name="Grigoriev I.V."/>
            <person name="Cande W.Z."/>
            <person name="Fulton C."/>
            <person name="Rokhsar D.S."/>
            <person name="Dawson S.C."/>
        </authorList>
    </citation>
    <scope>NUCLEOTIDE SEQUENCE [LARGE SCALE GENOMIC DNA]</scope>
    <source>
        <strain evidence="10 11">NEG-M</strain>
    </source>
</reference>
<keyword evidence="5 7" id="KW-1133">Transmembrane helix</keyword>
<dbReference type="STRING" id="5762.D2VAF4"/>
<dbReference type="eggNOG" id="KOG1690">
    <property type="taxonomic scope" value="Eukaryota"/>
</dbReference>
<feature type="transmembrane region" description="Helical" evidence="7">
    <location>
        <begin position="181"/>
        <end position="202"/>
    </location>
</feature>
<keyword evidence="3 7" id="KW-0812">Transmembrane</keyword>
<evidence type="ECO:0000256" key="7">
    <source>
        <dbReference type="SAM" id="Phobius"/>
    </source>
</evidence>
<protein>
    <submittedName>
        <fullName evidence="10">Predicted protein</fullName>
    </submittedName>
</protein>
<dbReference type="GO" id="GO:0016020">
    <property type="term" value="C:membrane"/>
    <property type="evidence" value="ECO:0007669"/>
    <property type="project" value="UniProtKB-SubCell"/>
</dbReference>
<dbReference type="AlphaFoldDB" id="D2VAF4"/>
<evidence type="ECO:0000313" key="11">
    <source>
        <dbReference type="Proteomes" id="UP000006671"/>
    </source>
</evidence>
<evidence type="ECO:0000256" key="1">
    <source>
        <dbReference type="ARBA" id="ARBA00004479"/>
    </source>
</evidence>
<evidence type="ECO:0000256" key="4">
    <source>
        <dbReference type="ARBA" id="ARBA00022729"/>
    </source>
</evidence>
<dbReference type="VEuPathDB" id="AmoebaDB:NAEGRDRAFT_65840"/>
<evidence type="ECO:0000313" key="10">
    <source>
        <dbReference type="EMBL" id="EFC46418.1"/>
    </source>
</evidence>
<name>D2VAF4_NAEGR</name>
<evidence type="ECO:0000259" key="9">
    <source>
        <dbReference type="SMART" id="SM01190"/>
    </source>
</evidence>
<comment type="similarity">
    <text evidence="2">Belongs to the EMP24/GP25L family.</text>
</comment>
<dbReference type="InParanoid" id="D2VAF4"/>
<dbReference type="Pfam" id="PF01105">
    <property type="entry name" value="EMP24_GP25L"/>
    <property type="match status" value="1"/>
</dbReference>
<dbReference type="OrthoDB" id="3427at2759"/>
<feature type="domain" description="GOLD" evidence="9">
    <location>
        <begin position="26"/>
        <end position="207"/>
    </location>
</feature>
<dbReference type="PANTHER" id="PTHR22811">
    <property type="entry name" value="TRANSMEMBRANE EMP24 DOMAIN-CONTAINING PROTEIN"/>
    <property type="match status" value="1"/>
</dbReference>
<keyword evidence="6 7" id="KW-0472">Membrane</keyword>
<dbReference type="GeneID" id="8859548"/>
<dbReference type="OMA" id="DPYGHEL"/>
<gene>
    <name evidence="10" type="ORF">NAEGRDRAFT_65840</name>
</gene>
<evidence type="ECO:0000256" key="3">
    <source>
        <dbReference type="ARBA" id="ARBA00022692"/>
    </source>
</evidence>
<evidence type="ECO:0000256" key="6">
    <source>
        <dbReference type="ARBA" id="ARBA00023136"/>
    </source>
</evidence>
<sequence length="212" mass="24626">MKISCVFSCLLVFITLIGMMSVGTEGVLVKMVRGSKACLHEHLSENTPFKLTVRPYFNRPDSAQLRVTDPYGHELKSEMLDKAKESVFHLKAHSGVTGEYEICFDFSPSIAVESFIDVRVDVDVHYHLEKEPQTVDQLDRLSTLLKDIKNQIDIIRDEQTYFRTRESRFRDTTDSTYERTFWIGFLKFVFIVFGTTFQLISLRSFFKTKKLI</sequence>
<proteinExistence type="inferred from homology"/>
<keyword evidence="11" id="KW-1185">Reference proteome</keyword>
<dbReference type="RefSeq" id="XP_002679162.1">
    <property type="nucleotide sequence ID" value="XM_002679116.1"/>
</dbReference>
<evidence type="ECO:0000256" key="8">
    <source>
        <dbReference type="SAM" id="SignalP"/>
    </source>
</evidence>
<evidence type="ECO:0000256" key="5">
    <source>
        <dbReference type="ARBA" id="ARBA00022989"/>
    </source>
</evidence>
<comment type="subcellular location">
    <subcellularLocation>
        <location evidence="1">Membrane</location>
        <topology evidence="1">Single-pass type I membrane protein</topology>
    </subcellularLocation>
</comment>
<accession>D2VAF4</accession>
<evidence type="ECO:0000256" key="2">
    <source>
        <dbReference type="ARBA" id="ARBA00007104"/>
    </source>
</evidence>
<dbReference type="SMART" id="SM01190">
    <property type="entry name" value="EMP24_GP25L"/>
    <property type="match status" value="1"/>
</dbReference>
<organism evidence="11">
    <name type="scientific">Naegleria gruberi</name>
    <name type="common">Amoeba</name>
    <dbReference type="NCBI Taxonomy" id="5762"/>
    <lineage>
        <taxon>Eukaryota</taxon>
        <taxon>Discoba</taxon>
        <taxon>Heterolobosea</taxon>
        <taxon>Tetramitia</taxon>
        <taxon>Eutetramitia</taxon>
        <taxon>Vahlkampfiidae</taxon>
        <taxon>Naegleria</taxon>
    </lineage>
</organism>
<dbReference type="EMBL" id="GG738859">
    <property type="protein sequence ID" value="EFC46418.1"/>
    <property type="molecule type" value="Genomic_DNA"/>
</dbReference>
<dbReference type="Proteomes" id="UP000006671">
    <property type="component" value="Unassembled WGS sequence"/>
</dbReference>
<feature type="signal peptide" evidence="8">
    <location>
        <begin position="1"/>
        <end position="26"/>
    </location>
</feature>
<keyword evidence="4 8" id="KW-0732">Signal</keyword>
<dbReference type="InterPro" id="IPR009038">
    <property type="entry name" value="GOLD_dom"/>
</dbReference>